<dbReference type="InterPro" id="IPR050832">
    <property type="entry name" value="Bact_Acetyltransf"/>
</dbReference>
<dbReference type="Proteomes" id="UP001143330">
    <property type="component" value="Unassembled WGS sequence"/>
</dbReference>
<feature type="domain" description="N-acetyltransferase" evidence="3">
    <location>
        <begin position="3"/>
        <end position="142"/>
    </location>
</feature>
<dbReference type="EMBL" id="BSFM01000014">
    <property type="protein sequence ID" value="GLK85097.1"/>
    <property type="molecule type" value="Genomic_DNA"/>
</dbReference>
<reference evidence="4" key="2">
    <citation type="submission" date="2023-01" db="EMBL/GenBank/DDBJ databases">
        <authorList>
            <person name="Sun Q."/>
            <person name="Evtushenko L."/>
        </authorList>
    </citation>
    <scope>NUCLEOTIDE SEQUENCE</scope>
    <source>
        <strain evidence="4">VKM B-2789</strain>
    </source>
</reference>
<dbReference type="InterPro" id="IPR016181">
    <property type="entry name" value="Acyl_CoA_acyltransferase"/>
</dbReference>
<proteinExistence type="predicted"/>
<keyword evidence="2" id="KW-0012">Acyltransferase</keyword>
<comment type="caution">
    <text evidence="4">The sequence shown here is derived from an EMBL/GenBank/DDBJ whole genome shotgun (WGS) entry which is preliminary data.</text>
</comment>
<evidence type="ECO:0000313" key="5">
    <source>
        <dbReference type="Proteomes" id="UP001143330"/>
    </source>
</evidence>
<evidence type="ECO:0000313" key="4">
    <source>
        <dbReference type="EMBL" id="GLK85097.1"/>
    </source>
</evidence>
<gene>
    <name evidence="4" type="ORF">GCM10017653_31670</name>
</gene>
<evidence type="ECO:0000259" key="3">
    <source>
        <dbReference type="PROSITE" id="PS51186"/>
    </source>
</evidence>
<dbReference type="RefSeq" id="WP_213364919.1">
    <property type="nucleotide sequence ID" value="NZ_BSFM01000014.1"/>
</dbReference>
<dbReference type="Pfam" id="PF00583">
    <property type="entry name" value="Acetyltransf_1"/>
    <property type="match status" value="1"/>
</dbReference>
<dbReference type="InterPro" id="IPR000182">
    <property type="entry name" value="GNAT_dom"/>
</dbReference>
<dbReference type="AlphaFoldDB" id="A0A9W6JXS4"/>
<dbReference type="CDD" id="cd04301">
    <property type="entry name" value="NAT_SF"/>
    <property type="match status" value="1"/>
</dbReference>
<evidence type="ECO:0000256" key="1">
    <source>
        <dbReference type="ARBA" id="ARBA00022679"/>
    </source>
</evidence>
<keyword evidence="5" id="KW-1185">Reference proteome</keyword>
<dbReference type="GO" id="GO:0016747">
    <property type="term" value="F:acyltransferase activity, transferring groups other than amino-acyl groups"/>
    <property type="evidence" value="ECO:0007669"/>
    <property type="project" value="InterPro"/>
</dbReference>
<dbReference type="PROSITE" id="PS51186">
    <property type="entry name" value="GNAT"/>
    <property type="match status" value="1"/>
</dbReference>
<evidence type="ECO:0000256" key="2">
    <source>
        <dbReference type="ARBA" id="ARBA00023315"/>
    </source>
</evidence>
<dbReference type="NCBIfam" id="NF002959">
    <property type="entry name" value="PRK03624.1"/>
    <property type="match status" value="1"/>
</dbReference>
<accession>A0A9W6JXS4</accession>
<dbReference type="Gene3D" id="3.40.630.30">
    <property type="match status" value="1"/>
</dbReference>
<name>A0A9W6JXS4_9HYPH</name>
<organism evidence="4 5">
    <name type="scientific">Ancylobacter defluvii</name>
    <dbReference type="NCBI Taxonomy" id="1282440"/>
    <lineage>
        <taxon>Bacteria</taxon>
        <taxon>Pseudomonadati</taxon>
        <taxon>Pseudomonadota</taxon>
        <taxon>Alphaproteobacteria</taxon>
        <taxon>Hyphomicrobiales</taxon>
        <taxon>Xanthobacteraceae</taxon>
        <taxon>Ancylobacter</taxon>
    </lineage>
</organism>
<keyword evidence="1" id="KW-0808">Transferase</keyword>
<dbReference type="PANTHER" id="PTHR43877">
    <property type="entry name" value="AMINOALKYLPHOSPHONATE N-ACETYLTRANSFERASE-RELATED-RELATED"/>
    <property type="match status" value="1"/>
</dbReference>
<sequence>MSVTIEAAQETDEAGVVALWQACGLTVPYNDPATDFRFARAGAASDVLVARAADGAVAGTVMVGHDGHRGWLYYLAAAPSRQGEGIGRLMVEAAEHWLRMRGIVKVQLLVRETNTRVVGFYQHLGFEVAPRTVMSKWLDGRD</sequence>
<dbReference type="SUPFAM" id="SSF55729">
    <property type="entry name" value="Acyl-CoA N-acyltransferases (Nat)"/>
    <property type="match status" value="1"/>
</dbReference>
<protein>
    <submittedName>
        <fullName evidence="4">GNAT family acetyltransferase</fullName>
    </submittedName>
</protein>
<reference evidence="4" key="1">
    <citation type="journal article" date="2014" name="Int. J. Syst. Evol. Microbiol.">
        <title>Complete genome sequence of Corynebacterium casei LMG S-19264T (=DSM 44701T), isolated from a smear-ripened cheese.</title>
        <authorList>
            <consortium name="US DOE Joint Genome Institute (JGI-PGF)"/>
            <person name="Walter F."/>
            <person name="Albersmeier A."/>
            <person name="Kalinowski J."/>
            <person name="Ruckert C."/>
        </authorList>
    </citation>
    <scope>NUCLEOTIDE SEQUENCE</scope>
    <source>
        <strain evidence="4">VKM B-2789</strain>
    </source>
</reference>